<dbReference type="PRINTS" id="PR00368">
    <property type="entry name" value="FADPNR"/>
</dbReference>
<dbReference type="InterPro" id="IPR001100">
    <property type="entry name" value="Pyr_nuc-diS_OxRdtase"/>
</dbReference>
<dbReference type="SUPFAM" id="SSF51905">
    <property type="entry name" value="FAD/NAD(P)-binding domain"/>
    <property type="match status" value="1"/>
</dbReference>
<keyword evidence="4 11" id="KW-0285">Flavoprotein</keyword>
<evidence type="ECO:0000256" key="6">
    <source>
        <dbReference type="ARBA" id="ARBA00022857"/>
    </source>
</evidence>
<dbReference type="PROSITE" id="PS00076">
    <property type="entry name" value="PYRIDINE_REDOX_1"/>
    <property type="match status" value="1"/>
</dbReference>
<feature type="domain" description="FAD/NAD(P)-binding" evidence="14">
    <location>
        <begin position="6"/>
        <end position="318"/>
    </location>
</feature>
<dbReference type="Pfam" id="PF02852">
    <property type="entry name" value="Pyr_redox_dim"/>
    <property type="match status" value="1"/>
</dbReference>
<reference evidence="15 16" key="1">
    <citation type="submission" date="2024-04" db="EMBL/GenBank/DDBJ databases">
        <title>Draft genome sequence of Sessilibacter corallicola NBRC 116591.</title>
        <authorList>
            <person name="Miyakawa T."/>
            <person name="Kusuya Y."/>
            <person name="Miura T."/>
        </authorList>
    </citation>
    <scope>NUCLEOTIDE SEQUENCE [LARGE SCALE GENOMIC DNA]</scope>
    <source>
        <strain evidence="15 16">KU-00831-HH</strain>
    </source>
</reference>
<sequence length="455" mass="49639">MSTYDYDLFVIGAGSGGVRASRMAAAKGIKVAVAEDMFMGGTCVNVGCVPKKLFVYGSHIGEDIEVGETFGWNVEKQTFDWPTLRDNKTREIERLNGIYDSMLAKAGVEVINGRATVVDPHTVEVDGKQFSAEKILVAVGGWPFVPEFPGSEHAITSNEAFYLEEFPKRVIVVGGGYIAVEFAGIFNGLGAQTELVYRGPLFLRGFDQEVREFLAEQVAVKGINLRFDSDIAEIKKQDNGELLVTFKDGTTTTTDLVMYATGRKPKTQNLGLENTQVQLAKNGAIVVNDDFQTHEPSIYALGDVIDRVALTPIALGEAMVLVDILYGDGKRQISYDDIPTAVFSQPNVGTVGLTQEQAVEKYNEVHVYRSSFKPMKLTLGETQERILMKLLVDGETDKVIGAHMVGPEAGEMVQLIGVAIKAGVTKAHFDSTIGVHPTAAEEWVTMRDVSEVIKK</sequence>
<evidence type="ECO:0000256" key="4">
    <source>
        <dbReference type="ARBA" id="ARBA00022630"/>
    </source>
</evidence>
<dbReference type="InterPro" id="IPR016156">
    <property type="entry name" value="FAD/NAD-linked_Rdtase_dimer_sf"/>
</dbReference>
<comment type="function">
    <text evidence="12">Catalyzes the reduction of glutathione disulfide (GSSG) to reduced glutathione (GSH).</text>
</comment>
<dbReference type="InterPro" id="IPR012999">
    <property type="entry name" value="Pyr_OxRdtase_I_AS"/>
</dbReference>
<keyword evidence="8" id="KW-1015">Disulfide bond</keyword>
<evidence type="ECO:0000256" key="1">
    <source>
        <dbReference type="ARBA" id="ARBA00001974"/>
    </source>
</evidence>
<dbReference type="EMBL" id="BAABWN010000019">
    <property type="protein sequence ID" value="GAA6170129.1"/>
    <property type="molecule type" value="Genomic_DNA"/>
</dbReference>
<comment type="caution">
    <text evidence="15">The sequence shown here is derived from an EMBL/GenBank/DDBJ whole genome shotgun (WGS) entry which is preliminary data.</text>
</comment>
<evidence type="ECO:0000256" key="11">
    <source>
        <dbReference type="RuleBase" id="RU003691"/>
    </source>
</evidence>
<keyword evidence="9 11" id="KW-0676">Redox-active center</keyword>
<organism evidence="15 16">
    <name type="scientific">Sessilibacter corallicola</name>
    <dbReference type="NCBI Taxonomy" id="2904075"/>
    <lineage>
        <taxon>Bacteria</taxon>
        <taxon>Pseudomonadati</taxon>
        <taxon>Pseudomonadota</taxon>
        <taxon>Gammaproteobacteria</taxon>
        <taxon>Cellvibrionales</taxon>
        <taxon>Cellvibrionaceae</taxon>
        <taxon>Sessilibacter</taxon>
    </lineage>
</organism>
<dbReference type="RefSeq" id="WP_233089482.1">
    <property type="nucleotide sequence ID" value="NZ_BAABWN010000019.1"/>
</dbReference>
<evidence type="ECO:0000256" key="7">
    <source>
        <dbReference type="ARBA" id="ARBA00023002"/>
    </source>
</evidence>
<comment type="catalytic activity">
    <reaction evidence="10 12">
        <text>2 glutathione + NADP(+) = glutathione disulfide + NADPH + H(+)</text>
        <dbReference type="Rhea" id="RHEA:11740"/>
        <dbReference type="ChEBI" id="CHEBI:15378"/>
        <dbReference type="ChEBI" id="CHEBI:57783"/>
        <dbReference type="ChEBI" id="CHEBI:57925"/>
        <dbReference type="ChEBI" id="CHEBI:58297"/>
        <dbReference type="ChEBI" id="CHEBI:58349"/>
        <dbReference type="EC" id="1.8.1.7"/>
    </reaction>
</comment>
<dbReference type="InterPro" id="IPR046952">
    <property type="entry name" value="GSHR/TRXR-like"/>
</dbReference>
<dbReference type="Pfam" id="PF07992">
    <property type="entry name" value="Pyr_redox_2"/>
    <property type="match status" value="1"/>
</dbReference>
<gene>
    <name evidence="15" type="primary">gorA</name>
    <name evidence="15" type="ORF">NBRC116591_39420</name>
</gene>
<dbReference type="Proteomes" id="UP001465153">
    <property type="component" value="Unassembled WGS sequence"/>
</dbReference>
<keyword evidence="5 11" id="KW-0274">FAD</keyword>
<evidence type="ECO:0000256" key="9">
    <source>
        <dbReference type="ARBA" id="ARBA00023284"/>
    </source>
</evidence>
<evidence type="ECO:0000256" key="8">
    <source>
        <dbReference type="ARBA" id="ARBA00023157"/>
    </source>
</evidence>
<evidence type="ECO:0000313" key="15">
    <source>
        <dbReference type="EMBL" id="GAA6170129.1"/>
    </source>
</evidence>
<dbReference type="NCBIfam" id="NF004776">
    <property type="entry name" value="PRK06116.1"/>
    <property type="match status" value="1"/>
</dbReference>
<dbReference type="Gene3D" id="3.50.50.60">
    <property type="entry name" value="FAD/NAD(P)-binding domain"/>
    <property type="match status" value="2"/>
</dbReference>
<dbReference type="PANTHER" id="PTHR42737:SF2">
    <property type="entry name" value="GLUTATHIONE REDUCTASE"/>
    <property type="match status" value="1"/>
</dbReference>
<dbReference type="InterPro" id="IPR036188">
    <property type="entry name" value="FAD/NAD-bd_sf"/>
</dbReference>
<evidence type="ECO:0000256" key="10">
    <source>
        <dbReference type="ARBA" id="ARBA00049142"/>
    </source>
</evidence>
<evidence type="ECO:0000313" key="16">
    <source>
        <dbReference type="Proteomes" id="UP001465153"/>
    </source>
</evidence>
<name>A0ABQ0AEQ3_9GAMM</name>
<dbReference type="PANTHER" id="PTHR42737">
    <property type="entry name" value="GLUTATHIONE REDUCTASE"/>
    <property type="match status" value="1"/>
</dbReference>
<evidence type="ECO:0000259" key="13">
    <source>
        <dbReference type="Pfam" id="PF02852"/>
    </source>
</evidence>
<dbReference type="PRINTS" id="PR00411">
    <property type="entry name" value="PNDRDTASEI"/>
</dbReference>
<evidence type="ECO:0000256" key="12">
    <source>
        <dbReference type="RuleBase" id="RU365040"/>
    </source>
</evidence>
<evidence type="ECO:0000259" key="14">
    <source>
        <dbReference type="Pfam" id="PF07992"/>
    </source>
</evidence>
<proteinExistence type="inferred from homology"/>
<keyword evidence="6 12" id="KW-0521">NADP</keyword>
<dbReference type="InterPro" id="IPR004099">
    <property type="entry name" value="Pyr_nucl-diS_OxRdtase_dimer"/>
</dbReference>
<evidence type="ECO:0000256" key="3">
    <source>
        <dbReference type="ARBA" id="ARBA00011738"/>
    </source>
</evidence>
<protein>
    <recommendedName>
        <fullName evidence="12">Glutathione reductase</fullName>
        <shortName evidence="12">GRase</shortName>
        <ecNumber evidence="12">1.8.1.7</ecNumber>
    </recommendedName>
</protein>
<dbReference type="NCBIfam" id="TIGR01424">
    <property type="entry name" value="gluta_reduc_2"/>
    <property type="match status" value="1"/>
</dbReference>
<keyword evidence="16" id="KW-1185">Reference proteome</keyword>
<comment type="similarity">
    <text evidence="2 11">Belongs to the class-I pyridine nucleotide-disulfide oxidoreductase family.</text>
</comment>
<comment type="subunit">
    <text evidence="3">Homodimer.</text>
</comment>
<feature type="domain" description="Pyridine nucleotide-disulphide oxidoreductase dimerisation" evidence="13">
    <location>
        <begin position="338"/>
        <end position="446"/>
    </location>
</feature>
<dbReference type="EC" id="1.8.1.7" evidence="12"/>
<evidence type="ECO:0000256" key="5">
    <source>
        <dbReference type="ARBA" id="ARBA00022827"/>
    </source>
</evidence>
<comment type="cofactor">
    <cofactor evidence="1 12">
        <name>FAD</name>
        <dbReference type="ChEBI" id="CHEBI:57692"/>
    </cofactor>
</comment>
<keyword evidence="7 11" id="KW-0560">Oxidoreductase</keyword>
<dbReference type="Gene3D" id="3.30.390.30">
    <property type="match status" value="1"/>
</dbReference>
<dbReference type="InterPro" id="IPR006324">
    <property type="entry name" value="GSHR"/>
</dbReference>
<accession>A0ABQ0AEQ3</accession>
<dbReference type="InterPro" id="IPR023753">
    <property type="entry name" value="FAD/NAD-binding_dom"/>
</dbReference>
<dbReference type="SUPFAM" id="SSF55424">
    <property type="entry name" value="FAD/NAD-linked reductases, dimerisation (C-terminal) domain"/>
    <property type="match status" value="1"/>
</dbReference>
<dbReference type="PIRSF" id="PIRSF000350">
    <property type="entry name" value="Mercury_reductase_MerA"/>
    <property type="match status" value="1"/>
</dbReference>
<evidence type="ECO:0000256" key="2">
    <source>
        <dbReference type="ARBA" id="ARBA00007532"/>
    </source>
</evidence>